<dbReference type="PANTHER" id="PTHR43685:SF11">
    <property type="entry name" value="GLYCOSYLTRANSFERASE TAGX-RELATED"/>
    <property type="match status" value="1"/>
</dbReference>
<sequence length="770" mass="86333">MAALRPTVSVIMLCYNEAVFIRRAVRSVLAQTLDAPIEIILVDDGSADGSAGIVRQEVDLAARTNIQLTIVTHEEPTGNAAAFVTGLKTARGRYYHVLDCDDYWIDPDKLTMQVNLMEAQPHLGGVAHRTIMRNQIDRTESFHPEHEPSKTILTFEEIAVEGVYFHTSAMLYRNVFYNAGLDSFDIPEIFNEVRGDTIRLYVHASQGPILYIPQSMSVYDDHGGGIWTSLDWPGKQDLLRNLYDKLQKRGYLAGMGDAQASCYLSQRLMEIAAYAPGSLRSVSLYPEQVTTQPRYRLTNISHIGSLRDLEIQIDTFVQNAQHEDGLQVLQRLLTAISYDVNLRKASQFRRIASFEVDWQCERLGTLIGQKYDVLPGAPAGDPDGPVVFLVSGVVDDAEGLWQETKDIIDLFRGQAEIKILSTELLTSSPELCAELQEDGIEVLRNNDTLQEEKAAWVMWYLAKQKACQIFVNPARNDVALMAGLRREHAARIHLLTALGYGFSLGRLSGVIDGFIARRPYDISYYAKLTPGREVIYIPSYSRGTAAQDWPDVTEQTPMVSITVCSDASKIEQNYDYRFDRAIPAVLESGVQKHIHVGDLSDAVLNRIRKELAFRGLPIECFEVHPYPEDLPAFLQSCGATIFMQTFPLPEHRPMQAALAAGLPVILHYSYMHPMLALDDMCYPGAPIWSTIQELSHILRHVDVTWMAEHRAGIKDHLSRSGSAQALLEHLGESLMTPVTGEDIPDIVVPETYHELRSLLTQMTSLTVFRR</sequence>
<organism evidence="2 3">
    <name type="scientific">Roseovarius gaetbuli</name>
    <dbReference type="NCBI Taxonomy" id="1356575"/>
    <lineage>
        <taxon>Bacteria</taxon>
        <taxon>Pseudomonadati</taxon>
        <taxon>Pseudomonadota</taxon>
        <taxon>Alphaproteobacteria</taxon>
        <taxon>Rhodobacterales</taxon>
        <taxon>Roseobacteraceae</taxon>
        <taxon>Roseovarius</taxon>
    </lineage>
</organism>
<keyword evidence="2" id="KW-0808">Transferase</keyword>
<name>A0A1X7A4A4_9RHOB</name>
<dbReference type="InterPro" id="IPR050834">
    <property type="entry name" value="Glycosyltransf_2"/>
</dbReference>
<dbReference type="RefSeq" id="WP_085828278.1">
    <property type="nucleotide sequence ID" value="NZ_FWFJ01000044.1"/>
</dbReference>
<dbReference type="Gene3D" id="3.90.550.10">
    <property type="entry name" value="Spore Coat Polysaccharide Biosynthesis Protein SpsA, Chain A"/>
    <property type="match status" value="1"/>
</dbReference>
<dbReference type="OrthoDB" id="7527830at2"/>
<evidence type="ECO:0000313" key="2">
    <source>
        <dbReference type="EMBL" id="SLN70220.1"/>
    </source>
</evidence>
<dbReference type="EC" id="2.4.1.305" evidence="2"/>
<dbReference type="SUPFAM" id="SSF53448">
    <property type="entry name" value="Nucleotide-diphospho-sugar transferases"/>
    <property type="match status" value="1"/>
</dbReference>
<dbReference type="PANTHER" id="PTHR43685">
    <property type="entry name" value="GLYCOSYLTRANSFERASE"/>
    <property type="match status" value="1"/>
</dbReference>
<dbReference type="EMBL" id="FWFJ01000044">
    <property type="protein sequence ID" value="SLN70220.1"/>
    <property type="molecule type" value="Genomic_DNA"/>
</dbReference>
<dbReference type="Proteomes" id="UP000194012">
    <property type="component" value="Unassembled WGS sequence"/>
</dbReference>
<dbReference type="CDD" id="cd00761">
    <property type="entry name" value="Glyco_tranf_GTA_type"/>
    <property type="match status" value="1"/>
</dbReference>
<dbReference type="Pfam" id="PF00535">
    <property type="entry name" value="Glycos_transf_2"/>
    <property type="match status" value="1"/>
</dbReference>
<evidence type="ECO:0000313" key="3">
    <source>
        <dbReference type="Proteomes" id="UP000194012"/>
    </source>
</evidence>
<dbReference type="InterPro" id="IPR001173">
    <property type="entry name" value="Glyco_trans_2-like"/>
</dbReference>
<feature type="domain" description="Glycosyltransferase 2-like" evidence="1">
    <location>
        <begin position="9"/>
        <end position="176"/>
    </location>
</feature>
<keyword evidence="2" id="KW-0328">Glycosyltransferase</keyword>
<proteinExistence type="predicted"/>
<accession>A0A1X7A4A4</accession>
<dbReference type="AlphaFoldDB" id="A0A1X7A4A4"/>
<reference evidence="3" key="1">
    <citation type="submission" date="2017-03" db="EMBL/GenBank/DDBJ databases">
        <authorList>
            <person name="Rodrigo-Torres L."/>
            <person name="Arahal R.D."/>
            <person name="Lucena T."/>
        </authorList>
    </citation>
    <scope>NUCLEOTIDE SEQUENCE [LARGE SCALE GENOMIC DNA]</scope>
    <source>
        <strain evidence="3">CECT 8370</strain>
    </source>
</reference>
<evidence type="ECO:0000259" key="1">
    <source>
        <dbReference type="Pfam" id="PF00535"/>
    </source>
</evidence>
<gene>
    <name evidence="2" type="primary">wfgD</name>
    <name evidence="2" type="ORF">ROG8370_03344</name>
</gene>
<dbReference type="GO" id="GO:0016757">
    <property type="term" value="F:glycosyltransferase activity"/>
    <property type="evidence" value="ECO:0007669"/>
    <property type="project" value="UniProtKB-KW"/>
</dbReference>
<protein>
    <submittedName>
        <fullName evidence="2">UDP-Glc:alpha-D-GlcNAc-diphosphoundecaprenol beta-1,3-glucosyltransferase WfgD</fullName>
        <ecNumber evidence="2">2.4.1.305</ecNumber>
    </submittedName>
</protein>
<keyword evidence="3" id="KW-1185">Reference proteome</keyword>
<dbReference type="InterPro" id="IPR029044">
    <property type="entry name" value="Nucleotide-diphossugar_trans"/>
</dbReference>